<dbReference type="GO" id="GO:0016020">
    <property type="term" value="C:membrane"/>
    <property type="evidence" value="ECO:0007669"/>
    <property type="project" value="InterPro"/>
</dbReference>
<organism evidence="4 5">
    <name type="scientific">Rhodococcus koreensis</name>
    <dbReference type="NCBI Taxonomy" id="99653"/>
    <lineage>
        <taxon>Bacteria</taxon>
        <taxon>Bacillati</taxon>
        <taxon>Actinomycetota</taxon>
        <taxon>Actinomycetes</taxon>
        <taxon>Mycobacteriales</taxon>
        <taxon>Nocardiaceae</taxon>
        <taxon>Rhodococcus</taxon>
    </lineage>
</organism>
<name>A0A1H4RGZ8_9NOCA</name>
<dbReference type="EMBL" id="FNSV01000005">
    <property type="protein sequence ID" value="SEC31078.1"/>
    <property type="molecule type" value="Genomic_DNA"/>
</dbReference>
<keyword evidence="2" id="KW-0472">Membrane</keyword>
<feature type="transmembrane region" description="Helical" evidence="2">
    <location>
        <begin position="68"/>
        <end position="91"/>
    </location>
</feature>
<keyword evidence="2" id="KW-1133">Transmembrane helix</keyword>
<keyword evidence="5" id="KW-1185">Reference proteome</keyword>
<comment type="similarity">
    <text evidence="1">Belongs to the EamA transporter family.</text>
</comment>
<evidence type="ECO:0000256" key="1">
    <source>
        <dbReference type="ARBA" id="ARBA00007362"/>
    </source>
</evidence>
<sequence length="116" mass="12524">MTQGQPNPDRDTTAEQQRTDLAATVDALHATMDIPTRAKAKVHEDVERIKRQPATALAAYLYALRTEFVTVAVVLSSLYPVLPVIVGIVFLSERLRRSQALGLAAALTATVLIAVA</sequence>
<dbReference type="InterPro" id="IPR037185">
    <property type="entry name" value="EmrE-like"/>
</dbReference>
<feature type="domain" description="EamA" evidence="3">
    <location>
        <begin position="57"/>
        <end position="114"/>
    </location>
</feature>
<protein>
    <submittedName>
        <fullName evidence="4">EamA-like transporter family protein</fullName>
    </submittedName>
</protein>
<evidence type="ECO:0000256" key="2">
    <source>
        <dbReference type="SAM" id="Phobius"/>
    </source>
</evidence>
<dbReference type="Pfam" id="PF00892">
    <property type="entry name" value="EamA"/>
    <property type="match status" value="1"/>
</dbReference>
<evidence type="ECO:0000259" key="3">
    <source>
        <dbReference type="Pfam" id="PF00892"/>
    </source>
</evidence>
<dbReference type="SUPFAM" id="SSF103481">
    <property type="entry name" value="Multidrug resistance efflux transporter EmrE"/>
    <property type="match status" value="1"/>
</dbReference>
<evidence type="ECO:0000313" key="5">
    <source>
        <dbReference type="Proteomes" id="UP000183561"/>
    </source>
</evidence>
<gene>
    <name evidence="4" type="ORF">SAMN04490239_3629</name>
</gene>
<dbReference type="AlphaFoldDB" id="A0A1H4RGZ8"/>
<proteinExistence type="inferred from homology"/>
<accession>A0A1H4RGZ8</accession>
<dbReference type="OrthoDB" id="3786861at2"/>
<feature type="transmembrane region" description="Helical" evidence="2">
    <location>
        <begin position="98"/>
        <end position="115"/>
    </location>
</feature>
<dbReference type="Proteomes" id="UP000183561">
    <property type="component" value="Unassembled WGS sequence"/>
</dbReference>
<dbReference type="RefSeq" id="WP_072946795.1">
    <property type="nucleotide sequence ID" value="NZ_FNSV01000005.1"/>
</dbReference>
<dbReference type="InterPro" id="IPR000620">
    <property type="entry name" value="EamA_dom"/>
</dbReference>
<reference evidence="5" key="1">
    <citation type="submission" date="2016-10" db="EMBL/GenBank/DDBJ databases">
        <authorList>
            <person name="Varghese N."/>
            <person name="Submissions S."/>
        </authorList>
    </citation>
    <scope>NUCLEOTIDE SEQUENCE [LARGE SCALE GENOMIC DNA]</scope>
    <source>
        <strain evidence="5">DSM 44498</strain>
    </source>
</reference>
<keyword evidence="2" id="KW-0812">Transmembrane</keyword>
<evidence type="ECO:0000313" key="4">
    <source>
        <dbReference type="EMBL" id="SEC31078.1"/>
    </source>
</evidence>